<gene>
    <name evidence="4" type="ORF">TUM4630_12450</name>
</gene>
<keyword evidence="2" id="KW-0012">Acyltransferase</keyword>
<evidence type="ECO:0000256" key="1">
    <source>
        <dbReference type="ARBA" id="ARBA00022679"/>
    </source>
</evidence>
<dbReference type="Gene3D" id="3.40.630.30">
    <property type="match status" value="1"/>
</dbReference>
<dbReference type="InterPro" id="IPR016181">
    <property type="entry name" value="Acyl_CoA_acyltransferase"/>
</dbReference>
<dbReference type="EMBL" id="BPFB01000011">
    <property type="protein sequence ID" value="GIU45119.1"/>
    <property type="molecule type" value="Genomic_DNA"/>
</dbReference>
<organism evidence="4 5">
    <name type="scientific">Shewanella algidipiscicola</name>
    <dbReference type="NCBI Taxonomy" id="614070"/>
    <lineage>
        <taxon>Bacteria</taxon>
        <taxon>Pseudomonadati</taxon>
        <taxon>Pseudomonadota</taxon>
        <taxon>Gammaproteobacteria</taxon>
        <taxon>Alteromonadales</taxon>
        <taxon>Shewanellaceae</taxon>
        <taxon>Shewanella</taxon>
    </lineage>
</organism>
<keyword evidence="5" id="KW-1185">Reference proteome</keyword>
<sequence>MNNSVDITLRAAQKGELAGVYRLEQRVFGAHCYPDFFFRQSFDCWPNGLRVAIDQNNHLLGYILMVQSEQPHIGWILSVAVDTLAQGRGIGKRLINDALNHLAPSVTQVMLTVDPANPARHLYLALGFVELQTEADYFGPDTSRVVMCLMR</sequence>
<dbReference type="InterPro" id="IPR050680">
    <property type="entry name" value="YpeA/RimI_acetyltransf"/>
</dbReference>
<accession>A0ABQ4PCK9</accession>
<keyword evidence="1" id="KW-0808">Transferase</keyword>
<name>A0ABQ4PCK9_9GAMM</name>
<dbReference type="RefSeq" id="WP_110458697.1">
    <property type="nucleotide sequence ID" value="NZ_BPFB01000011.1"/>
</dbReference>
<evidence type="ECO:0000256" key="2">
    <source>
        <dbReference type="ARBA" id="ARBA00023315"/>
    </source>
</evidence>
<dbReference type="PANTHER" id="PTHR43420">
    <property type="entry name" value="ACETYLTRANSFERASE"/>
    <property type="match status" value="1"/>
</dbReference>
<dbReference type="CDD" id="cd04301">
    <property type="entry name" value="NAT_SF"/>
    <property type="match status" value="1"/>
</dbReference>
<dbReference type="InterPro" id="IPR000182">
    <property type="entry name" value="GNAT_dom"/>
</dbReference>
<reference evidence="4 5" key="1">
    <citation type="submission" date="2021-05" db="EMBL/GenBank/DDBJ databases">
        <title>Molecular characterization for Shewanella algae harboring chromosomal blaOXA-55-like strains isolated from clinical and environment sample.</title>
        <authorList>
            <person name="Ohama Y."/>
            <person name="Aoki K."/>
            <person name="Harada S."/>
            <person name="Moriya K."/>
            <person name="Ishii Y."/>
            <person name="Tateda K."/>
        </authorList>
    </citation>
    <scope>NUCLEOTIDE SEQUENCE [LARGE SCALE GENOMIC DNA]</scope>
    <source>
        <strain evidence="4 5">LMG 23746</strain>
    </source>
</reference>
<dbReference type="PROSITE" id="PS51186">
    <property type="entry name" value="GNAT"/>
    <property type="match status" value="1"/>
</dbReference>
<protein>
    <submittedName>
        <fullName evidence="4">N-acetyltransferase GCN5</fullName>
    </submittedName>
</protein>
<evidence type="ECO:0000313" key="4">
    <source>
        <dbReference type="EMBL" id="GIU45119.1"/>
    </source>
</evidence>
<proteinExistence type="predicted"/>
<evidence type="ECO:0000313" key="5">
    <source>
        <dbReference type="Proteomes" id="UP000761574"/>
    </source>
</evidence>
<dbReference type="Pfam" id="PF00583">
    <property type="entry name" value="Acetyltransf_1"/>
    <property type="match status" value="1"/>
</dbReference>
<feature type="domain" description="N-acetyltransferase" evidence="3">
    <location>
        <begin position="7"/>
        <end position="151"/>
    </location>
</feature>
<dbReference type="PANTHER" id="PTHR43420:SF12">
    <property type="entry name" value="N-ACETYLTRANSFERASE DOMAIN-CONTAINING PROTEIN"/>
    <property type="match status" value="1"/>
</dbReference>
<dbReference type="SUPFAM" id="SSF55729">
    <property type="entry name" value="Acyl-CoA N-acyltransferases (Nat)"/>
    <property type="match status" value="1"/>
</dbReference>
<comment type="caution">
    <text evidence="4">The sequence shown here is derived from an EMBL/GenBank/DDBJ whole genome shotgun (WGS) entry which is preliminary data.</text>
</comment>
<evidence type="ECO:0000259" key="3">
    <source>
        <dbReference type="PROSITE" id="PS51186"/>
    </source>
</evidence>
<dbReference type="Proteomes" id="UP000761574">
    <property type="component" value="Unassembled WGS sequence"/>
</dbReference>